<organism evidence="9 10">
    <name type="scientific">Edaphochlamys debaryana</name>
    <dbReference type="NCBI Taxonomy" id="47281"/>
    <lineage>
        <taxon>Eukaryota</taxon>
        <taxon>Viridiplantae</taxon>
        <taxon>Chlorophyta</taxon>
        <taxon>core chlorophytes</taxon>
        <taxon>Chlorophyceae</taxon>
        <taxon>CS clade</taxon>
        <taxon>Chlamydomonadales</taxon>
        <taxon>Chlamydomonadales incertae sedis</taxon>
        <taxon>Edaphochlamys</taxon>
    </lineage>
</organism>
<dbReference type="GO" id="GO:0004674">
    <property type="term" value="F:protein serine/threonine kinase activity"/>
    <property type="evidence" value="ECO:0007669"/>
    <property type="project" value="UniProtKB-KW"/>
</dbReference>
<dbReference type="PANTHER" id="PTHR44329">
    <property type="entry name" value="SERINE/THREONINE-PROTEIN KINASE TNNI3K-RELATED"/>
    <property type="match status" value="1"/>
</dbReference>
<evidence type="ECO:0000256" key="4">
    <source>
        <dbReference type="ARBA" id="ARBA00022777"/>
    </source>
</evidence>
<dbReference type="SUPFAM" id="SSF56112">
    <property type="entry name" value="Protein kinase-like (PK-like)"/>
    <property type="match status" value="1"/>
</dbReference>
<dbReference type="InterPro" id="IPR008271">
    <property type="entry name" value="Ser/Thr_kinase_AS"/>
</dbReference>
<feature type="region of interest" description="Disordered" evidence="7">
    <location>
        <begin position="641"/>
        <end position="672"/>
    </location>
</feature>
<dbReference type="InterPro" id="IPR001245">
    <property type="entry name" value="Ser-Thr/Tyr_kinase_cat_dom"/>
</dbReference>
<evidence type="ECO:0000313" key="10">
    <source>
        <dbReference type="Proteomes" id="UP000612055"/>
    </source>
</evidence>
<dbReference type="Gene3D" id="1.10.510.10">
    <property type="entry name" value="Transferase(Phosphotransferase) domain 1"/>
    <property type="match status" value="1"/>
</dbReference>
<evidence type="ECO:0000256" key="3">
    <source>
        <dbReference type="ARBA" id="ARBA00022741"/>
    </source>
</evidence>
<dbReference type="GO" id="GO:0005524">
    <property type="term" value="F:ATP binding"/>
    <property type="evidence" value="ECO:0007669"/>
    <property type="project" value="UniProtKB-UniRule"/>
</dbReference>
<feature type="binding site" evidence="6">
    <location>
        <position position="112"/>
    </location>
    <ligand>
        <name>ATP</name>
        <dbReference type="ChEBI" id="CHEBI:30616"/>
    </ligand>
</feature>
<dbReference type="Proteomes" id="UP000612055">
    <property type="component" value="Unassembled WGS sequence"/>
</dbReference>
<comment type="caution">
    <text evidence="9">The sequence shown here is derived from an EMBL/GenBank/DDBJ whole genome shotgun (WGS) entry which is preliminary data.</text>
</comment>
<dbReference type="InterPro" id="IPR011009">
    <property type="entry name" value="Kinase-like_dom_sf"/>
</dbReference>
<feature type="compositionally biased region" description="Basic and acidic residues" evidence="7">
    <location>
        <begin position="52"/>
        <end position="62"/>
    </location>
</feature>
<sequence>MAPRPAGFAGTSQKQRIRLSEEASVVSALSSTPTGLNPLAYFLPFGSDPDHDEAGSNCREEVEAGAAPSQQPRSKVEFADLCGSLEELVYLGEGSNGVVYSASWHGARVAVKFMLGNGDDSTHLQRCFTEAVLTRVLSHPCVVQCFATAISQLTPEVWESINSKNQRHQAILQTTQLGRLCDAATQPPCPTLQPSTSSGRQGLLSAAAASAVSPRACALGAMSHMSGPCTPHECNGSSTSQPQLTDGLSGLTTGCVADASAEMEAAAASRAAAEMRKVASFFAEEEEGAGEAGSSAGGAGDDAQNGEVEGISLLQALTDLQAEAGRHCTVVVMEYMDAGTLHQGIVRGEFSARKNAEHRPKLLSLLLTAQELAQGMAHLHGLDILHGDLKPTNVLLKGTPCQYAPSAAAAAAATAAGGGMMCTNPRGYTAKIADLGLARPCVGESAQLTSDQWGALAYLAPEAAKGSCCKASDVYSFGVMLWEMSAGVRPYLGLTTPQVLMGLVTGTLQLTWPSDGSVYAPLRALGVACTDPNSADRPTFEVAARALGRMVRHIRAASEPLRQRHSSALSMEAGGGCGSGIAGVRQLQHASRSMPMCRPGAANGNNGNGQSGVNGLANGNNGLGSPGLLLAHSGLPAGPNSPIAMLGRAGTGGGSPPLAPARGSPNGPNGNGSPAAMASLLCGPGGLARGGAAGAGSGGSGAFAPSSPVLGPGPHYAQPQPQGVYPRTRLGSSGVTCGGVAARSPLGGAASFRLPSSPPMVPAAAAPSKLPSGPATDGGAAGSASARGRPESSPAQHHIIATAAAPAAAPLTPRVA</sequence>
<evidence type="ECO:0000256" key="2">
    <source>
        <dbReference type="ARBA" id="ARBA00022679"/>
    </source>
</evidence>
<proteinExistence type="predicted"/>
<dbReference type="EMBL" id="JAEHOE010000160">
    <property type="protein sequence ID" value="KAG2483992.1"/>
    <property type="molecule type" value="Genomic_DNA"/>
</dbReference>
<keyword evidence="4" id="KW-0418">Kinase</keyword>
<dbReference type="OrthoDB" id="542381at2759"/>
<dbReference type="SMART" id="SM00220">
    <property type="entry name" value="S_TKc"/>
    <property type="match status" value="1"/>
</dbReference>
<feature type="region of interest" description="Disordered" evidence="7">
    <location>
        <begin position="284"/>
        <end position="305"/>
    </location>
</feature>
<accession>A0A835XG59</accession>
<evidence type="ECO:0000256" key="7">
    <source>
        <dbReference type="SAM" id="MobiDB-lite"/>
    </source>
</evidence>
<feature type="region of interest" description="Disordered" evidence="7">
    <location>
        <begin position="691"/>
        <end position="730"/>
    </location>
</feature>
<reference evidence="9" key="1">
    <citation type="journal article" date="2020" name="bioRxiv">
        <title>Comparative genomics of Chlamydomonas.</title>
        <authorList>
            <person name="Craig R.J."/>
            <person name="Hasan A.R."/>
            <person name="Ness R.W."/>
            <person name="Keightley P.D."/>
        </authorList>
    </citation>
    <scope>NUCLEOTIDE SEQUENCE</scope>
    <source>
        <strain evidence="9">CCAP 11/70</strain>
    </source>
</reference>
<dbReference type="PROSITE" id="PS00107">
    <property type="entry name" value="PROTEIN_KINASE_ATP"/>
    <property type="match status" value="1"/>
</dbReference>
<feature type="region of interest" description="Disordered" evidence="7">
    <location>
        <begin position="52"/>
        <end position="71"/>
    </location>
</feature>
<dbReference type="PROSITE" id="PS50011">
    <property type="entry name" value="PROTEIN_KINASE_DOM"/>
    <property type="match status" value="1"/>
</dbReference>
<protein>
    <recommendedName>
        <fullName evidence="8">Protein kinase domain-containing protein</fullName>
    </recommendedName>
</protein>
<keyword evidence="1" id="KW-0723">Serine/threonine-protein kinase</keyword>
<evidence type="ECO:0000256" key="6">
    <source>
        <dbReference type="PROSITE-ProRule" id="PRU10141"/>
    </source>
</evidence>
<dbReference type="Gene3D" id="3.30.200.20">
    <property type="entry name" value="Phosphorylase Kinase, domain 1"/>
    <property type="match status" value="1"/>
</dbReference>
<evidence type="ECO:0000259" key="8">
    <source>
        <dbReference type="PROSITE" id="PS50011"/>
    </source>
</evidence>
<evidence type="ECO:0000256" key="5">
    <source>
        <dbReference type="ARBA" id="ARBA00022840"/>
    </source>
</evidence>
<dbReference type="InterPro" id="IPR051681">
    <property type="entry name" value="Ser/Thr_Kinases-Pseudokinases"/>
</dbReference>
<dbReference type="InterPro" id="IPR000719">
    <property type="entry name" value="Prot_kinase_dom"/>
</dbReference>
<dbReference type="InterPro" id="IPR017441">
    <property type="entry name" value="Protein_kinase_ATP_BS"/>
</dbReference>
<feature type="compositionally biased region" description="Gly residues" evidence="7">
    <location>
        <begin position="691"/>
        <end position="701"/>
    </location>
</feature>
<keyword evidence="2" id="KW-0808">Transferase</keyword>
<evidence type="ECO:0000256" key="1">
    <source>
        <dbReference type="ARBA" id="ARBA00022527"/>
    </source>
</evidence>
<feature type="region of interest" description="Disordered" evidence="7">
    <location>
        <begin position="758"/>
        <end position="816"/>
    </location>
</feature>
<dbReference type="PROSITE" id="PS00108">
    <property type="entry name" value="PROTEIN_KINASE_ST"/>
    <property type="match status" value="1"/>
</dbReference>
<feature type="domain" description="Protein kinase" evidence="8">
    <location>
        <begin position="85"/>
        <end position="556"/>
    </location>
</feature>
<dbReference type="PANTHER" id="PTHR44329:SF214">
    <property type="entry name" value="PROTEIN KINASE DOMAIN-CONTAINING PROTEIN"/>
    <property type="match status" value="1"/>
</dbReference>
<feature type="compositionally biased region" description="Low complexity" evidence="7">
    <location>
        <begin position="660"/>
        <end position="672"/>
    </location>
</feature>
<dbReference type="AlphaFoldDB" id="A0A835XG59"/>
<dbReference type="Pfam" id="PF07714">
    <property type="entry name" value="PK_Tyr_Ser-Thr"/>
    <property type="match status" value="1"/>
</dbReference>
<keyword evidence="5 6" id="KW-0067">ATP-binding</keyword>
<gene>
    <name evidence="9" type="ORF">HYH03_017159</name>
</gene>
<evidence type="ECO:0000313" key="9">
    <source>
        <dbReference type="EMBL" id="KAG2483992.1"/>
    </source>
</evidence>
<keyword evidence="3 6" id="KW-0547">Nucleotide-binding</keyword>
<feature type="compositionally biased region" description="Low complexity" evidence="7">
    <location>
        <begin position="762"/>
        <end position="816"/>
    </location>
</feature>
<keyword evidence="10" id="KW-1185">Reference proteome</keyword>
<feature type="region of interest" description="Disordered" evidence="7">
    <location>
        <begin position="594"/>
        <end position="618"/>
    </location>
</feature>
<name>A0A835XG59_9CHLO</name>